<dbReference type="Proteomes" id="UP000427842">
    <property type="component" value="Unassembled WGS sequence"/>
</dbReference>
<keyword evidence="7" id="KW-1185">Reference proteome</keyword>
<accession>A0ABQ6VUF6</accession>
<protein>
    <submittedName>
        <fullName evidence="6">Uncharacterized protein</fullName>
    </submittedName>
</protein>
<reference evidence="6 7" key="1">
    <citation type="submission" date="2018-09" db="EMBL/GenBank/DDBJ databases">
        <title>Genome sequence and characterization of the bcs clusters for the production of nanocellulose from the low pH resistant strain Komagataeibacter medellinensis ID13488.</title>
        <authorList>
            <person name="Hernandez-Arriaga A.M."/>
            <person name="Del Cerro C."/>
            <person name="Urbina L."/>
            <person name="Eceiza A."/>
            <person name="Retegi A."/>
            <person name="Prieto M.A."/>
        </authorList>
    </citation>
    <scope>NUCLEOTIDE SEQUENCE [LARGE SCALE GENOMIC DNA]</scope>
    <source>
        <strain evidence="6 7">ID13488</strain>
    </source>
</reference>
<feature type="transmembrane region" description="Helical" evidence="5">
    <location>
        <begin position="54"/>
        <end position="74"/>
    </location>
</feature>
<dbReference type="InterPro" id="IPR035906">
    <property type="entry name" value="MetI-like_sf"/>
</dbReference>
<dbReference type="EMBL" id="QYAZ01000001">
    <property type="protein sequence ID" value="KAB8123839.1"/>
    <property type="molecule type" value="Genomic_DNA"/>
</dbReference>
<dbReference type="SUPFAM" id="SSF161098">
    <property type="entry name" value="MetI-like"/>
    <property type="match status" value="1"/>
</dbReference>
<comment type="caution">
    <text evidence="6">The sequence shown here is derived from an EMBL/GenBank/DDBJ whole genome shotgun (WGS) entry which is preliminary data.</text>
</comment>
<evidence type="ECO:0000313" key="7">
    <source>
        <dbReference type="Proteomes" id="UP000427842"/>
    </source>
</evidence>
<keyword evidence="3 5" id="KW-1133">Transmembrane helix</keyword>
<organism evidence="6 7">
    <name type="scientific">Komagataeibacter medellinensis</name>
    <dbReference type="NCBI Taxonomy" id="1177712"/>
    <lineage>
        <taxon>Bacteria</taxon>
        <taxon>Pseudomonadati</taxon>
        <taxon>Pseudomonadota</taxon>
        <taxon>Alphaproteobacteria</taxon>
        <taxon>Acetobacterales</taxon>
        <taxon>Acetobacteraceae</taxon>
        <taxon>Komagataeibacter</taxon>
    </lineage>
</organism>
<keyword evidence="2 5" id="KW-0812">Transmembrane</keyword>
<evidence type="ECO:0000256" key="1">
    <source>
        <dbReference type="ARBA" id="ARBA00004141"/>
    </source>
</evidence>
<evidence type="ECO:0000256" key="5">
    <source>
        <dbReference type="SAM" id="Phobius"/>
    </source>
</evidence>
<gene>
    <name evidence="6" type="ORF">D3W54_06065</name>
</gene>
<comment type="subcellular location">
    <subcellularLocation>
        <location evidence="1">Membrane</location>
        <topology evidence="1">Multi-pass membrane protein</topology>
    </subcellularLocation>
</comment>
<dbReference type="PROSITE" id="PS51257">
    <property type="entry name" value="PROKAR_LIPOPROTEIN"/>
    <property type="match status" value="1"/>
</dbReference>
<name>A0ABQ6VUF6_9PROT</name>
<proteinExistence type="predicted"/>
<feature type="transmembrane region" description="Helical" evidence="5">
    <location>
        <begin position="80"/>
        <end position="102"/>
    </location>
</feature>
<evidence type="ECO:0000256" key="2">
    <source>
        <dbReference type="ARBA" id="ARBA00022692"/>
    </source>
</evidence>
<keyword evidence="4 5" id="KW-0472">Membrane</keyword>
<evidence type="ECO:0000313" key="6">
    <source>
        <dbReference type="EMBL" id="KAB8123839.1"/>
    </source>
</evidence>
<feature type="transmembrane region" description="Helical" evidence="5">
    <location>
        <begin position="25"/>
        <end position="45"/>
    </location>
</feature>
<feature type="transmembrane region" description="Helical" evidence="5">
    <location>
        <begin position="134"/>
        <end position="160"/>
    </location>
</feature>
<evidence type="ECO:0000256" key="4">
    <source>
        <dbReference type="ARBA" id="ARBA00023136"/>
    </source>
</evidence>
<evidence type="ECO:0000256" key="3">
    <source>
        <dbReference type="ARBA" id="ARBA00022989"/>
    </source>
</evidence>
<sequence length="161" mass="16689">MAAGRWLMLPALTGQPPGLVAVDGLYAALGLGLACLVVLGGHAMLRRARSGLGIVLRGCMLACMLPGLALALWWPDIMRGASVAVCMMQGVFMTPAAMWPLLRVLQRMPPTLARTASGLGADAQARLRLLWLPLLGGPLAGVVACCAAMVMLCAMAAAAWP</sequence>